<evidence type="ECO:0000313" key="10">
    <source>
        <dbReference type="Proteomes" id="UP000313988"/>
    </source>
</evidence>
<organism evidence="9 10">
    <name type="scientific">Deinococcus radiopugnans ATCC 19172</name>
    <dbReference type="NCBI Taxonomy" id="585398"/>
    <lineage>
        <taxon>Bacteria</taxon>
        <taxon>Thermotogati</taxon>
        <taxon>Deinococcota</taxon>
        <taxon>Deinococci</taxon>
        <taxon>Deinococcales</taxon>
        <taxon>Deinococcaceae</taxon>
        <taxon>Deinococcus</taxon>
    </lineage>
</organism>
<keyword evidence="3" id="KW-0812">Transmembrane</keyword>
<accession>A0A5C4YB93</accession>
<evidence type="ECO:0000256" key="7">
    <source>
        <dbReference type="SAM" id="SignalP"/>
    </source>
</evidence>
<dbReference type="SUPFAM" id="SSF56954">
    <property type="entry name" value="Outer membrane efflux proteins (OEP)"/>
    <property type="match status" value="1"/>
</dbReference>
<evidence type="ECO:0000256" key="2">
    <source>
        <dbReference type="ARBA" id="ARBA00022452"/>
    </source>
</evidence>
<dbReference type="Proteomes" id="UP000629870">
    <property type="component" value="Unassembled WGS sequence"/>
</dbReference>
<dbReference type="OrthoDB" id="68259at2"/>
<comment type="caution">
    <text evidence="9">The sequence shown here is derived from an EMBL/GenBank/DDBJ whole genome shotgun (WGS) entry which is preliminary data.</text>
</comment>
<dbReference type="RefSeq" id="WP_139400100.1">
    <property type="nucleotide sequence ID" value="NZ_JACHEW010000002.1"/>
</dbReference>
<feature type="coiled-coil region" evidence="6">
    <location>
        <begin position="273"/>
        <end position="300"/>
    </location>
</feature>
<dbReference type="EMBL" id="VDMO01000001">
    <property type="protein sequence ID" value="TNM73068.1"/>
    <property type="molecule type" value="Genomic_DNA"/>
</dbReference>
<dbReference type="GO" id="GO:0015288">
    <property type="term" value="F:porin activity"/>
    <property type="evidence" value="ECO:0007669"/>
    <property type="project" value="TreeGrafter"/>
</dbReference>
<dbReference type="GO" id="GO:1990281">
    <property type="term" value="C:efflux pump complex"/>
    <property type="evidence" value="ECO:0007669"/>
    <property type="project" value="TreeGrafter"/>
</dbReference>
<reference evidence="9 10" key="1">
    <citation type="submission" date="2019-06" db="EMBL/GenBank/DDBJ databases">
        <title>Genome sequence of Deinococcus radiopugnans ATCC 19172.</title>
        <authorList>
            <person name="Maclea K.S."/>
            <person name="Maynard C.R."/>
        </authorList>
    </citation>
    <scope>NUCLEOTIDE SEQUENCE [LARGE SCALE GENOMIC DNA]</scope>
    <source>
        <strain evidence="9 10">ATCC 19172</strain>
    </source>
</reference>
<dbReference type="EMBL" id="JACHEW010000002">
    <property type="protein sequence ID" value="MBB6015231.1"/>
    <property type="molecule type" value="Genomic_DNA"/>
</dbReference>
<evidence type="ECO:0000313" key="11">
    <source>
        <dbReference type="Proteomes" id="UP000629870"/>
    </source>
</evidence>
<evidence type="ECO:0000256" key="1">
    <source>
        <dbReference type="ARBA" id="ARBA00004442"/>
    </source>
</evidence>
<name>A0A5C4YB93_9DEIO</name>
<dbReference type="GO" id="GO:0015562">
    <property type="term" value="F:efflux transmembrane transporter activity"/>
    <property type="evidence" value="ECO:0007669"/>
    <property type="project" value="InterPro"/>
</dbReference>
<feature type="signal peptide" evidence="7">
    <location>
        <begin position="1"/>
        <end position="30"/>
    </location>
</feature>
<keyword evidence="7" id="KW-0732">Signal</keyword>
<evidence type="ECO:0000313" key="9">
    <source>
        <dbReference type="EMBL" id="TNM73068.1"/>
    </source>
</evidence>
<keyword evidence="2" id="KW-1134">Transmembrane beta strand</keyword>
<keyword evidence="11" id="KW-1185">Reference proteome</keyword>
<proteinExistence type="predicted"/>
<evidence type="ECO:0000313" key="8">
    <source>
        <dbReference type="EMBL" id="MBB6015231.1"/>
    </source>
</evidence>
<feature type="chain" id="PRO_5023032629" evidence="7">
    <location>
        <begin position="31"/>
        <end position="359"/>
    </location>
</feature>
<dbReference type="Gene3D" id="1.20.1600.10">
    <property type="entry name" value="Outer membrane efflux proteins (OEP)"/>
    <property type="match status" value="1"/>
</dbReference>
<dbReference type="GO" id="GO:0009279">
    <property type="term" value="C:cell outer membrane"/>
    <property type="evidence" value="ECO:0007669"/>
    <property type="project" value="UniProtKB-SubCell"/>
</dbReference>
<keyword evidence="6" id="KW-0175">Coiled coil</keyword>
<dbReference type="AlphaFoldDB" id="A0A5C4YB93"/>
<evidence type="ECO:0000256" key="4">
    <source>
        <dbReference type="ARBA" id="ARBA00023136"/>
    </source>
</evidence>
<evidence type="ECO:0000256" key="5">
    <source>
        <dbReference type="ARBA" id="ARBA00023237"/>
    </source>
</evidence>
<reference evidence="8 11" key="2">
    <citation type="submission" date="2020-08" db="EMBL/GenBank/DDBJ databases">
        <title>Genomic Encyclopedia of Type Strains, Phase IV (KMG-IV): sequencing the most valuable type-strain genomes for metagenomic binning, comparative biology and taxonomic classification.</title>
        <authorList>
            <person name="Goeker M."/>
        </authorList>
    </citation>
    <scope>NUCLEOTIDE SEQUENCE [LARGE SCALE GENOMIC DNA]</scope>
    <source>
        <strain evidence="8 11">DSM 12027</strain>
    </source>
</reference>
<dbReference type="PANTHER" id="PTHR30026:SF20">
    <property type="entry name" value="OUTER MEMBRANE PROTEIN TOLC"/>
    <property type="match status" value="1"/>
</dbReference>
<keyword evidence="5" id="KW-0998">Cell outer membrane</keyword>
<keyword evidence="4" id="KW-0472">Membrane</keyword>
<protein>
    <submittedName>
        <fullName evidence="8">Outer membrane protein TolC</fullName>
    </submittedName>
    <submittedName>
        <fullName evidence="9">TolC family protein</fullName>
    </submittedName>
</protein>
<dbReference type="PANTHER" id="PTHR30026">
    <property type="entry name" value="OUTER MEMBRANE PROTEIN TOLC"/>
    <property type="match status" value="1"/>
</dbReference>
<comment type="subcellular location">
    <subcellularLocation>
        <location evidence="1">Cell outer membrane</location>
    </subcellularLocation>
</comment>
<evidence type="ECO:0000256" key="3">
    <source>
        <dbReference type="ARBA" id="ARBA00022692"/>
    </source>
</evidence>
<dbReference type="Proteomes" id="UP000313988">
    <property type="component" value="Unassembled WGS sequence"/>
</dbReference>
<evidence type="ECO:0000256" key="6">
    <source>
        <dbReference type="SAM" id="Coils"/>
    </source>
</evidence>
<gene>
    <name evidence="9" type="ORF">FHR04_01170</name>
    <name evidence="8" type="ORF">HNQ04_000460</name>
</gene>
<dbReference type="InterPro" id="IPR051906">
    <property type="entry name" value="TolC-like"/>
</dbReference>
<sequence>MTTQHPVQAHAARFLSVLLALGLSTTLGHAAAQDATKLTLQGAVTRALASGPDVTTARANLQKAQANLRAVRADPTSIITTLTQAEQDNAAAAVTLDGTKLNVAQTVISQYLAAYEAGGRIALNSAQVALDKRNLQIAQARLAARVATQLDVNRASTSLNSDTQALTDAQAQLPVLKAGLARTLGLPTGTALTLVDPPALPKLDVSLATLQAGLEKRLPSLSQAASGLSFAALQVRLADNDYTPARTLEDARTAQANAQRSLDDAVKAASTGVRDAYRAVQNAQEQVDIARQQSTNAQTTLTQARARLKAGTAAAVEVQQAEVQAQQASFAVTQAQGGLWRALAALGAASGVDVTGLAK</sequence>